<dbReference type="KEGG" id="rjg:CCGE525_05850"/>
<reference evidence="2 3" key="1">
    <citation type="submission" date="2018-10" db="EMBL/GenBank/DDBJ databases">
        <title>Rhizobium etli, R. leguminosarum and a new Rhizobium genospecies from Phaseolus dumosus.</title>
        <authorList>
            <person name="Ramirez-Puebla S.T."/>
            <person name="Rogel-Hernandez M.A."/>
            <person name="Guerrero G."/>
            <person name="Ormeno-Orrillo E."/>
            <person name="Martinez-Romero J.C."/>
            <person name="Negrete-Yankelevich S."/>
            <person name="Martinez-Romero E."/>
        </authorList>
    </citation>
    <scope>NUCLEOTIDE SEQUENCE [LARGE SCALE GENOMIC DNA]</scope>
    <source>
        <strain evidence="2 3">CCGE525</strain>
    </source>
</reference>
<keyword evidence="1" id="KW-0812">Transmembrane</keyword>
<keyword evidence="1" id="KW-1133">Transmembrane helix</keyword>
<feature type="transmembrane region" description="Helical" evidence="1">
    <location>
        <begin position="16"/>
        <end position="36"/>
    </location>
</feature>
<name>A0A387FHR0_9HYPH</name>
<dbReference type="Proteomes" id="UP000282195">
    <property type="component" value="Chromosome"/>
</dbReference>
<evidence type="ECO:0000313" key="2">
    <source>
        <dbReference type="EMBL" id="AYG58388.1"/>
    </source>
</evidence>
<gene>
    <name evidence="2" type="ORF">CCGE525_05850</name>
</gene>
<dbReference type="RefSeq" id="WP_120703464.1">
    <property type="nucleotide sequence ID" value="NZ_CP032694.1"/>
</dbReference>
<dbReference type="AlphaFoldDB" id="A0A387FHR0"/>
<feature type="transmembrane region" description="Helical" evidence="1">
    <location>
        <begin position="105"/>
        <end position="122"/>
    </location>
</feature>
<proteinExistence type="predicted"/>
<evidence type="ECO:0000256" key="1">
    <source>
        <dbReference type="SAM" id="Phobius"/>
    </source>
</evidence>
<dbReference type="OrthoDB" id="8455826at2"/>
<dbReference type="EMBL" id="CP032694">
    <property type="protein sequence ID" value="AYG58388.1"/>
    <property type="molecule type" value="Genomic_DNA"/>
</dbReference>
<evidence type="ECO:0000313" key="3">
    <source>
        <dbReference type="Proteomes" id="UP000282195"/>
    </source>
</evidence>
<keyword evidence="1" id="KW-0472">Membrane</keyword>
<protein>
    <submittedName>
        <fullName evidence="2">Uncharacterized protein</fullName>
    </submittedName>
</protein>
<keyword evidence="3" id="KW-1185">Reference proteome</keyword>
<organism evidence="2 3">
    <name type="scientific">Rhizobium jaguaris</name>
    <dbReference type="NCBI Taxonomy" id="1312183"/>
    <lineage>
        <taxon>Bacteria</taxon>
        <taxon>Pseudomonadati</taxon>
        <taxon>Pseudomonadota</taxon>
        <taxon>Alphaproteobacteria</taxon>
        <taxon>Hyphomicrobiales</taxon>
        <taxon>Rhizobiaceae</taxon>
        <taxon>Rhizobium/Agrobacterium group</taxon>
        <taxon>Rhizobium</taxon>
    </lineage>
</organism>
<feature type="transmembrane region" description="Helical" evidence="1">
    <location>
        <begin position="70"/>
        <end position="99"/>
    </location>
</feature>
<accession>A0A387FHR0</accession>
<sequence length="125" mass="14192">MLIELFDRLLNASPNLGLLNICVAEILFLSLVYCVMWKLLHTQPFKVLIAYLKQELRPQQEKSSDRSQMFYHAFGALIFFVMALSVYAASSVVLLVAAWHTGEKGVFPLQLLALGFSFLVLLQRN</sequence>